<protein>
    <submittedName>
        <fullName evidence="1">Uncharacterized protein</fullName>
    </submittedName>
</protein>
<dbReference type="KEGG" id="prz:GZH47_25775"/>
<evidence type="ECO:0000313" key="1">
    <source>
        <dbReference type="EMBL" id="QHW33869.1"/>
    </source>
</evidence>
<dbReference type="Proteomes" id="UP000479114">
    <property type="component" value="Chromosome"/>
</dbReference>
<dbReference type="RefSeq" id="WP_162643866.1">
    <property type="nucleotide sequence ID" value="NZ_CP048286.1"/>
</dbReference>
<dbReference type="EMBL" id="CP048286">
    <property type="protein sequence ID" value="QHW33869.1"/>
    <property type="molecule type" value="Genomic_DNA"/>
</dbReference>
<dbReference type="Gene3D" id="2.60.120.1060">
    <property type="entry name" value="NPCBM/NEW2 domain"/>
    <property type="match status" value="1"/>
</dbReference>
<organism evidence="1 2">
    <name type="scientific">Paenibacillus rhizovicinus</name>
    <dbReference type="NCBI Taxonomy" id="2704463"/>
    <lineage>
        <taxon>Bacteria</taxon>
        <taxon>Bacillati</taxon>
        <taxon>Bacillota</taxon>
        <taxon>Bacilli</taxon>
        <taxon>Bacillales</taxon>
        <taxon>Paenibacillaceae</taxon>
        <taxon>Paenibacillus</taxon>
    </lineage>
</organism>
<dbReference type="InterPro" id="IPR008979">
    <property type="entry name" value="Galactose-bd-like_sf"/>
</dbReference>
<gene>
    <name evidence="1" type="ORF">GZH47_25775</name>
</gene>
<dbReference type="SUPFAM" id="SSF49785">
    <property type="entry name" value="Galactose-binding domain-like"/>
    <property type="match status" value="1"/>
</dbReference>
<proteinExistence type="predicted"/>
<dbReference type="InterPro" id="IPR038637">
    <property type="entry name" value="NPCBM_sf"/>
</dbReference>
<keyword evidence="2" id="KW-1185">Reference proteome</keyword>
<name>A0A6C0P5S9_9BACL</name>
<reference evidence="1 2" key="1">
    <citation type="submission" date="2020-02" db="EMBL/GenBank/DDBJ databases">
        <title>Paenibacillus sp. nov., isolated from rhizosphere soil of tomato.</title>
        <authorList>
            <person name="Weon H.-Y."/>
            <person name="Lee S.A."/>
        </authorList>
    </citation>
    <scope>NUCLEOTIDE SEQUENCE [LARGE SCALE GENOMIC DNA]</scope>
    <source>
        <strain evidence="1 2">14171R-81</strain>
    </source>
</reference>
<sequence length="267" mass="28421">MSVVQAKGSQGGHGVIFENPLLTNTLPASAQADSAALATVGLAGYSDDDDVHYGGWGSSPFEKSDGTLVARGYGLDAYYSSTTDMYGNFFIGDYNYNALETNVSIDNKWRTGDFGKSIIVIYADGKTIYKREFSNATPVQHVLARIPSGTKYLKMRVVQSRGSKGSHAVIFENPVLLNKPVSPILKASQVKVTKNKGKADTVSVSGLGKTDSFNIYDAKGNLLGLSSKGATTLSIKQVGTKAGTLYVTRTQDGMLESSKTAVSFKGE</sequence>
<accession>A0A6C0P5S9</accession>
<dbReference type="AlphaFoldDB" id="A0A6C0P5S9"/>
<evidence type="ECO:0000313" key="2">
    <source>
        <dbReference type="Proteomes" id="UP000479114"/>
    </source>
</evidence>